<dbReference type="Proteomes" id="UP000063718">
    <property type="component" value="Unassembled WGS sequence"/>
</dbReference>
<dbReference type="EMBL" id="DF238840">
    <property type="protein sequence ID" value="GAF26502.1"/>
    <property type="molecule type" value="Genomic_DNA"/>
</dbReference>
<dbReference type="AlphaFoldDB" id="A0A0S6UGC9"/>
<evidence type="ECO:0000256" key="3">
    <source>
        <dbReference type="ARBA" id="ARBA00021622"/>
    </source>
</evidence>
<keyword evidence="4 12" id="KW-0813">Transport</keyword>
<keyword evidence="10 12" id="KW-0472">Membrane</keyword>
<evidence type="ECO:0000256" key="5">
    <source>
        <dbReference type="ARBA" id="ARBA00022475"/>
    </source>
</evidence>
<evidence type="ECO:0000256" key="7">
    <source>
        <dbReference type="ARBA" id="ARBA00022795"/>
    </source>
</evidence>
<dbReference type="NCBIfam" id="TIGR00328">
    <property type="entry name" value="flhB"/>
    <property type="match status" value="1"/>
</dbReference>
<keyword evidence="9 12" id="KW-1133">Transmembrane helix</keyword>
<dbReference type="InterPro" id="IPR029025">
    <property type="entry name" value="T3SS_substrate_exporter_C"/>
</dbReference>
<name>A0A0S6UGC9_NEOTH</name>
<comment type="similarity">
    <text evidence="2 12">Belongs to the type III secretion exporter family.</text>
</comment>
<accession>A0A0S6UGC9</accession>
<dbReference type="Pfam" id="PF01312">
    <property type="entry name" value="Bac_export_2"/>
    <property type="match status" value="1"/>
</dbReference>
<protein>
    <recommendedName>
        <fullName evidence="3 12">Flagellar biosynthetic protein FlhB</fullName>
    </recommendedName>
</protein>
<evidence type="ECO:0000313" key="13">
    <source>
        <dbReference type="EMBL" id="GAF26502.1"/>
    </source>
</evidence>
<evidence type="ECO:0000256" key="4">
    <source>
        <dbReference type="ARBA" id="ARBA00022448"/>
    </source>
</evidence>
<keyword evidence="6 12" id="KW-0812">Transmembrane</keyword>
<dbReference type="Gene3D" id="3.40.1690.10">
    <property type="entry name" value="secretion proteins EscU"/>
    <property type="match status" value="1"/>
</dbReference>
<dbReference type="GO" id="GO:0005886">
    <property type="term" value="C:plasma membrane"/>
    <property type="evidence" value="ECO:0007669"/>
    <property type="project" value="UniProtKB-SubCell"/>
</dbReference>
<evidence type="ECO:0000256" key="11">
    <source>
        <dbReference type="ARBA" id="ARBA00023225"/>
    </source>
</evidence>
<dbReference type="PANTHER" id="PTHR30531:SF12">
    <property type="entry name" value="FLAGELLAR BIOSYNTHETIC PROTEIN FLHB"/>
    <property type="match status" value="1"/>
</dbReference>
<dbReference type="PANTHER" id="PTHR30531">
    <property type="entry name" value="FLAGELLAR BIOSYNTHETIC PROTEIN FLHB"/>
    <property type="match status" value="1"/>
</dbReference>
<keyword evidence="7 12" id="KW-1005">Bacterial flagellum biogenesis</keyword>
<evidence type="ECO:0000256" key="10">
    <source>
        <dbReference type="ARBA" id="ARBA00023136"/>
    </source>
</evidence>
<organism evidence="13">
    <name type="scientific">Moorella thermoacetica Y72</name>
    <dbReference type="NCBI Taxonomy" id="1325331"/>
    <lineage>
        <taxon>Bacteria</taxon>
        <taxon>Bacillati</taxon>
        <taxon>Bacillota</taxon>
        <taxon>Clostridia</taxon>
        <taxon>Neomoorellales</taxon>
        <taxon>Neomoorellaceae</taxon>
        <taxon>Neomoorella</taxon>
    </lineage>
</organism>
<evidence type="ECO:0000256" key="12">
    <source>
        <dbReference type="RuleBase" id="RU364091"/>
    </source>
</evidence>
<dbReference type="Gene3D" id="6.10.250.2080">
    <property type="match status" value="1"/>
</dbReference>
<feature type="transmembrane region" description="Helical" evidence="12">
    <location>
        <begin position="110"/>
        <end position="132"/>
    </location>
</feature>
<dbReference type="InterPro" id="IPR006135">
    <property type="entry name" value="T3SS_substrate_exporter"/>
</dbReference>
<evidence type="ECO:0000256" key="8">
    <source>
        <dbReference type="ARBA" id="ARBA00022927"/>
    </source>
</evidence>
<feature type="transmembrane region" description="Helical" evidence="12">
    <location>
        <begin position="214"/>
        <end position="236"/>
    </location>
</feature>
<gene>
    <name evidence="12" type="primary">flhB</name>
    <name evidence="13" type="ORF">MTY_1842</name>
</gene>
<keyword evidence="13" id="KW-0966">Cell projection</keyword>
<dbReference type="GO" id="GO:0044780">
    <property type="term" value="P:bacterial-type flagellum assembly"/>
    <property type="evidence" value="ECO:0007669"/>
    <property type="project" value="InterPro"/>
</dbReference>
<dbReference type="SUPFAM" id="SSF160544">
    <property type="entry name" value="EscU C-terminal domain-like"/>
    <property type="match status" value="1"/>
</dbReference>
<keyword evidence="13" id="KW-0282">Flagellum</keyword>
<comment type="subcellular location">
    <subcellularLocation>
        <location evidence="1">Cell membrane</location>
        <topology evidence="1">Multi-pass membrane protein</topology>
    </subcellularLocation>
</comment>
<reference evidence="13" key="1">
    <citation type="journal article" date="2014" name="Gene">
        <title>Genome-guided analysis of transformation efficiency and carbon dioxide assimilation by Moorella thermoacetica Y72.</title>
        <authorList>
            <person name="Tsukahara K."/>
            <person name="Kita A."/>
            <person name="Nakashimada Y."/>
            <person name="Hoshino T."/>
            <person name="Murakami K."/>
        </authorList>
    </citation>
    <scope>NUCLEOTIDE SEQUENCE [LARGE SCALE GENOMIC DNA]</scope>
    <source>
        <strain evidence="13">Y72</strain>
    </source>
</reference>
<dbReference type="PRINTS" id="PR00950">
    <property type="entry name" value="TYPE3IMSPROT"/>
</dbReference>
<dbReference type="GO" id="GO:0009306">
    <property type="term" value="P:protein secretion"/>
    <property type="evidence" value="ECO:0007669"/>
    <property type="project" value="InterPro"/>
</dbReference>
<dbReference type="InterPro" id="IPR006136">
    <property type="entry name" value="FlhB"/>
</dbReference>
<keyword evidence="5 12" id="KW-1003">Cell membrane</keyword>
<evidence type="ECO:0000256" key="1">
    <source>
        <dbReference type="ARBA" id="ARBA00004651"/>
    </source>
</evidence>
<proteinExistence type="inferred from homology"/>
<feature type="transmembrane region" description="Helical" evidence="12">
    <location>
        <begin position="57"/>
        <end position="73"/>
    </location>
</feature>
<comment type="function">
    <text evidence="12">Required for formation of the rod structure in the basal body of the flagellar apparatus. Together with FliI and FliH, may constitute the export apparatus of flagellin.</text>
</comment>
<evidence type="ECO:0000256" key="2">
    <source>
        <dbReference type="ARBA" id="ARBA00010690"/>
    </source>
</evidence>
<evidence type="ECO:0000256" key="6">
    <source>
        <dbReference type="ARBA" id="ARBA00022692"/>
    </source>
</evidence>
<keyword evidence="11 12" id="KW-1006">Bacterial flagellum protein export</keyword>
<keyword evidence="13" id="KW-0969">Cilium</keyword>
<sequence>MAAVMRAHNLLAFYGDPDVTSRHLINLQLFAEEKTEEATPHRLQEVRQKGQVARSNDLSTAMVLLACVVFLYWRRETFYQAMADLITSTLQDGWHQQLDGGSLMALGSQLALKVGLLLAPLLALAAAVGLAANFAQTGFVFSLEPLLPRLENLDPVKGMQRFFSRRALMELLKSLAKVVVVSLVVWQLVKGQFTQLLLTVDMGLPATLDLVSRMVYRVGLGTVAVFLALAAADYVFQRREYQKNLRMTRQEVKEEMKQMEGDPLVRSRLREKQRQLARHRMMHAVPEATVVITNPTHVAVALRYREEERAPRVVAKGAGSIAERIKAVARRHNVPVVENPPVARALYRQVELGQEIPVALYQAVAEILARIYKLRGRL</sequence>
<feature type="transmembrane region" description="Helical" evidence="12">
    <location>
        <begin position="167"/>
        <end position="189"/>
    </location>
</feature>
<keyword evidence="8 12" id="KW-0653">Protein transport</keyword>
<evidence type="ECO:0000256" key="9">
    <source>
        <dbReference type="ARBA" id="ARBA00022989"/>
    </source>
</evidence>